<dbReference type="Proteomes" id="UP000243459">
    <property type="component" value="Chromosome 6"/>
</dbReference>
<dbReference type="PANTHER" id="PTHR46626">
    <property type="entry name" value="RETICULON-LIKE PROTEIN B17"/>
    <property type="match status" value="1"/>
</dbReference>
<evidence type="ECO:0000256" key="6">
    <source>
        <dbReference type="RuleBase" id="RU363132"/>
    </source>
</evidence>
<keyword evidence="2" id="KW-0812">Transmembrane</keyword>
<dbReference type="GO" id="GO:0005789">
    <property type="term" value="C:endoplasmic reticulum membrane"/>
    <property type="evidence" value="ECO:0007669"/>
    <property type="project" value="UniProtKB-SubCell"/>
</dbReference>
<keyword evidence="3 6" id="KW-0256">Endoplasmic reticulum</keyword>
<keyword evidence="10" id="KW-1185">Reference proteome</keyword>
<dbReference type="OrthoDB" id="783438at2759"/>
<evidence type="ECO:0000256" key="4">
    <source>
        <dbReference type="ARBA" id="ARBA00022989"/>
    </source>
</evidence>
<feature type="region of interest" description="Disordered" evidence="7">
    <location>
        <begin position="1"/>
        <end position="82"/>
    </location>
</feature>
<dbReference type="OMA" id="MAAMAMD"/>
<feature type="compositionally biased region" description="Low complexity" evidence="7">
    <location>
        <begin position="64"/>
        <end position="76"/>
    </location>
</feature>
<evidence type="ECO:0000256" key="2">
    <source>
        <dbReference type="ARBA" id="ARBA00022692"/>
    </source>
</evidence>
<dbReference type="EMBL" id="CM007386">
    <property type="protein sequence ID" value="ONK66371.1"/>
    <property type="molecule type" value="Genomic_DNA"/>
</dbReference>
<proteinExistence type="predicted"/>
<name>A0A5P1EP86_ASPOF</name>
<dbReference type="PROSITE" id="PS50845">
    <property type="entry name" value="RETICULON"/>
    <property type="match status" value="1"/>
</dbReference>
<evidence type="ECO:0000313" key="9">
    <source>
        <dbReference type="EMBL" id="ONK66371.1"/>
    </source>
</evidence>
<evidence type="ECO:0000256" key="1">
    <source>
        <dbReference type="ARBA" id="ARBA00004477"/>
    </source>
</evidence>
<evidence type="ECO:0000259" key="8">
    <source>
        <dbReference type="PROSITE" id="PS50845"/>
    </source>
</evidence>
<keyword evidence="4" id="KW-1133">Transmembrane helix</keyword>
<evidence type="ECO:0000256" key="5">
    <source>
        <dbReference type="ARBA" id="ARBA00023136"/>
    </source>
</evidence>
<comment type="subcellular location">
    <subcellularLocation>
        <location evidence="1 6">Endoplasmic reticulum membrane</location>
        <topology evidence="1 6">Multi-pass membrane protein</topology>
    </subcellularLocation>
</comment>
<organism evidence="9 10">
    <name type="scientific">Asparagus officinalis</name>
    <name type="common">Garden asparagus</name>
    <dbReference type="NCBI Taxonomy" id="4686"/>
    <lineage>
        <taxon>Eukaryota</taxon>
        <taxon>Viridiplantae</taxon>
        <taxon>Streptophyta</taxon>
        <taxon>Embryophyta</taxon>
        <taxon>Tracheophyta</taxon>
        <taxon>Spermatophyta</taxon>
        <taxon>Magnoliopsida</taxon>
        <taxon>Liliopsida</taxon>
        <taxon>Asparagales</taxon>
        <taxon>Asparagaceae</taxon>
        <taxon>Asparagoideae</taxon>
        <taxon>Asparagus</taxon>
    </lineage>
</organism>
<gene>
    <name evidence="9" type="ORF">A4U43_C06F7070</name>
</gene>
<evidence type="ECO:0000313" key="10">
    <source>
        <dbReference type="Proteomes" id="UP000243459"/>
    </source>
</evidence>
<feature type="compositionally biased region" description="Polar residues" evidence="7">
    <location>
        <begin position="43"/>
        <end position="54"/>
    </location>
</feature>
<accession>A0A5P1EP86</accession>
<feature type="compositionally biased region" description="Basic residues" evidence="7">
    <location>
        <begin position="32"/>
        <end position="41"/>
    </location>
</feature>
<dbReference type="Pfam" id="PF02453">
    <property type="entry name" value="Reticulon"/>
    <property type="match status" value="1"/>
</dbReference>
<reference evidence="10" key="1">
    <citation type="journal article" date="2017" name="Nat. Commun.">
        <title>The asparagus genome sheds light on the origin and evolution of a young Y chromosome.</title>
        <authorList>
            <person name="Harkess A."/>
            <person name="Zhou J."/>
            <person name="Xu C."/>
            <person name="Bowers J.E."/>
            <person name="Van der Hulst R."/>
            <person name="Ayyampalayam S."/>
            <person name="Mercati F."/>
            <person name="Riccardi P."/>
            <person name="McKain M.R."/>
            <person name="Kakrana A."/>
            <person name="Tang H."/>
            <person name="Ray J."/>
            <person name="Groenendijk J."/>
            <person name="Arikit S."/>
            <person name="Mathioni S.M."/>
            <person name="Nakano M."/>
            <person name="Shan H."/>
            <person name="Telgmann-Rauber A."/>
            <person name="Kanno A."/>
            <person name="Yue Z."/>
            <person name="Chen H."/>
            <person name="Li W."/>
            <person name="Chen Y."/>
            <person name="Xu X."/>
            <person name="Zhang Y."/>
            <person name="Luo S."/>
            <person name="Chen H."/>
            <person name="Gao J."/>
            <person name="Mao Z."/>
            <person name="Pires J.C."/>
            <person name="Luo M."/>
            <person name="Kudrna D."/>
            <person name="Wing R.A."/>
            <person name="Meyers B.C."/>
            <person name="Yi K."/>
            <person name="Kong H."/>
            <person name="Lavrijsen P."/>
            <person name="Sunseri F."/>
            <person name="Falavigna A."/>
            <person name="Ye Y."/>
            <person name="Leebens-Mack J.H."/>
            <person name="Chen G."/>
        </authorList>
    </citation>
    <scope>NUCLEOTIDE SEQUENCE [LARGE SCALE GENOMIC DNA]</scope>
    <source>
        <strain evidence="10">cv. DH0086</strain>
    </source>
</reference>
<keyword evidence="5" id="KW-0472">Membrane</keyword>
<dbReference type="InterPro" id="IPR003388">
    <property type="entry name" value="Reticulon"/>
</dbReference>
<dbReference type="AlphaFoldDB" id="A0A5P1EP86"/>
<dbReference type="Gramene" id="ONK66371">
    <property type="protein sequence ID" value="ONK66371"/>
    <property type="gene ID" value="A4U43_C06F7070"/>
</dbReference>
<evidence type="ECO:0000256" key="7">
    <source>
        <dbReference type="SAM" id="MobiDB-lite"/>
    </source>
</evidence>
<dbReference type="InterPro" id="IPR044647">
    <property type="entry name" value="RTNLB17/18/21"/>
</dbReference>
<dbReference type="PANTHER" id="PTHR46626:SF2">
    <property type="entry name" value="RETICULON-LIKE PROTEIN B17"/>
    <property type="match status" value="1"/>
</dbReference>
<feature type="domain" description="Reticulon" evidence="8">
    <location>
        <begin position="131"/>
        <end position="293"/>
    </location>
</feature>
<evidence type="ECO:0000256" key="3">
    <source>
        <dbReference type="ARBA" id="ARBA00022824"/>
    </source>
</evidence>
<protein>
    <recommendedName>
        <fullName evidence="6">Reticulon-like protein</fullName>
    </recommendedName>
</protein>
<sequence>MDSPSKLEPLNAQKDAPTGTTETLNLTPKPSSSKRKPRPSKKIPTNDSPPNQSAAPRRKRKARISTAASAAGASPGNRRRTRRRLEKVIVAKQENENENELVAVGNDILKCKQQLGLVASKIEEDNAWEKIMELLMWKNVAKSTLWFGSGSIFFLSSCFSKDSNFSIISAASHVGLLSLGVAFLKDSLLQWQQQKPRVGKLQFSEEDFLCAARVILPTTNAVLAKCQRIFSGEPSMTLKVAPIFLFTAKYGHLITPWRLLATAFFLSFTLPKLYSSYSEKIGQPVEEVKSYVKGAWESCPRKKLVATCTAMILWNLSSFKMRIFAGFMSLVMLRHKNNRGGVSNEIEREKESSNKLC</sequence>